<name>A0A822YWS0_NELNU</name>
<keyword evidence="2" id="KW-1185">Reference proteome</keyword>
<dbReference type="AlphaFoldDB" id="A0A822YWS0"/>
<dbReference type="Proteomes" id="UP000607653">
    <property type="component" value="Unassembled WGS sequence"/>
</dbReference>
<proteinExistence type="predicted"/>
<evidence type="ECO:0000313" key="2">
    <source>
        <dbReference type="Proteomes" id="UP000607653"/>
    </source>
</evidence>
<dbReference type="EMBL" id="DUZY01000004">
    <property type="protein sequence ID" value="DAD36987.1"/>
    <property type="molecule type" value="Genomic_DNA"/>
</dbReference>
<evidence type="ECO:0000313" key="1">
    <source>
        <dbReference type="EMBL" id="DAD36987.1"/>
    </source>
</evidence>
<gene>
    <name evidence="1" type="ORF">HUJ06_007628</name>
</gene>
<sequence>MDSSPSTLTTCLGELLVCCAKIPNSLGGLAQVEVAQP</sequence>
<protein>
    <submittedName>
        <fullName evidence="1">Uncharacterized protein</fullName>
    </submittedName>
</protein>
<reference evidence="1 2" key="1">
    <citation type="journal article" date="2020" name="Mol. Biol. Evol.">
        <title>Distinct Expression and Methylation Patterns for Genes with Different Fates following a Single Whole-Genome Duplication in Flowering Plants.</title>
        <authorList>
            <person name="Shi T."/>
            <person name="Rahmani R.S."/>
            <person name="Gugger P.F."/>
            <person name="Wang M."/>
            <person name="Li H."/>
            <person name="Zhang Y."/>
            <person name="Li Z."/>
            <person name="Wang Q."/>
            <person name="Van de Peer Y."/>
            <person name="Marchal K."/>
            <person name="Chen J."/>
        </authorList>
    </citation>
    <scope>NUCLEOTIDE SEQUENCE [LARGE SCALE GENOMIC DNA]</scope>
    <source>
        <tissue evidence="1">Leaf</tissue>
    </source>
</reference>
<organism evidence="1 2">
    <name type="scientific">Nelumbo nucifera</name>
    <name type="common">Sacred lotus</name>
    <dbReference type="NCBI Taxonomy" id="4432"/>
    <lineage>
        <taxon>Eukaryota</taxon>
        <taxon>Viridiplantae</taxon>
        <taxon>Streptophyta</taxon>
        <taxon>Embryophyta</taxon>
        <taxon>Tracheophyta</taxon>
        <taxon>Spermatophyta</taxon>
        <taxon>Magnoliopsida</taxon>
        <taxon>Proteales</taxon>
        <taxon>Nelumbonaceae</taxon>
        <taxon>Nelumbo</taxon>
    </lineage>
</organism>
<comment type="caution">
    <text evidence="1">The sequence shown here is derived from an EMBL/GenBank/DDBJ whole genome shotgun (WGS) entry which is preliminary data.</text>
</comment>
<accession>A0A822YWS0</accession>